<accession>A0AAU8DJE1</accession>
<name>A0AAU8DJE1_9HYPH</name>
<geneLocation type="plasmid" evidence="1">
    <name>pMk2239B</name>
</geneLocation>
<proteinExistence type="predicted"/>
<dbReference type="EMBL" id="CP159251">
    <property type="protein sequence ID" value="XCG58269.1"/>
    <property type="molecule type" value="Genomic_DNA"/>
</dbReference>
<reference evidence="1" key="1">
    <citation type="submission" date="2024-06" db="EMBL/GenBank/DDBJ databases">
        <title>Mesorhizobium karijinii sp. nov., a symbiont of the iconic Swainsona formosa from arid Australia.</title>
        <authorList>
            <person name="Hill Y.J."/>
            <person name="Watkin E.L.J."/>
            <person name="O'Hara G.W."/>
            <person name="Terpolilli J."/>
            <person name="Tye M.L."/>
            <person name="Kohlmeier M.G."/>
        </authorList>
    </citation>
    <scope>NUCLEOTIDE SEQUENCE</scope>
    <source>
        <strain evidence="1">WSM2239</strain>
        <plasmid evidence="1">pMk2239B</plasmid>
    </source>
</reference>
<dbReference type="RefSeq" id="WP_353646236.1">
    <property type="nucleotide sequence ID" value="NZ_CP159251.1"/>
</dbReference>
<gene>
    <name evidence="1" type="ORF">ABVK49_28975</name>
</gene>
<dbReference type="AlphaFoldDB" id="A0AAU8DJE1"/>
<evidence type="ECO:0000313" key="1">
    <source>
        <dbReference type="EMBL" id="XCG58269.1"/>
    </source>
</evidence>
<organism evidence="1">
    <name type="scientific">Mesorhizobium sp. WSM2239</name>
    <dbReference type="NCBI Taxonomy" id="3228852"/>
    <lineage>
        <taxon>Bacteria</taxon>
        <taxon>Pseudomonadati</taxon>
        <taxon>Pseudomonadota</taxon>
        <taxon>Alphaproteobacteria</taxon>
        <taxon>Hyphomicrobiales</taxon>
        <taxon>Phyllobacteriaceae</taxon>
        <taxon>Mesorhizobium</taxon>
    </lineage>
</organism>
<protein>
    <submittedName>
        <fullName evidence="1">Uncharacterized protein</fullName>
    </submittedName>
</protein>
<sequence>MGNATFEIVKSTKAGLASDESLLVVRNGTSYLRILGQEPRWELMTATASEDDGCVKVCGDRRRLIETAIRLCLALGFNAHETKDRLGRDYVKICRIVRERDDEDLRDVLFRTVERFFDLFDGPGEQVTGGADDMIDLYEAISSGGDGEDVYLSDGLWLSSDGSLHQRGR</sequence>
<keyword evidence="1" id="KW-0614">Plasmid</keyword>